<gene>
    <name evidence="2" type="ORF">Q605_AUC00802G0003</name>
</gene>
<feature type="compositionally biased region" description="Acidic residues" evidence="1">
    <location>
        <begin position="19"/>
        <end position="35"/>
    </location>
</feature>
<proteinExistence type="predicted"/>
<evidence type="ECO:0000256" key="1">
    <source>
        <dbReference type="SAM" id="MobiDB-lite"/>
    </source>
</evidence>
<protein>
    <submittedName>
        <fullName evidence="2">Uncharacterized protein</fullName>
    </submittedName>
</protein>
<accession>W1VD97</accession>
<dbReference type="Proteomes" id="UP000018852">
    <property type="component" value="Unassembled WGS sequence"/>
</dbReference>
<dbReference type="AlphaFoldDB" id="W1VD97"/>
<dbReference type="PATRIC" id="fig|1403939.3.peg.1124"/>
<evidence type="ECO:0000313" key="3">
    <source>
        <dbReference type="Proteomes" id="UP000018852"/>
    </source>
</evidence>
<evidence type="ECO:0000313" key="2">
    <source>
        <dbReference type="EMBL" id="ETJ03696.1"/>
    </source>
</evidence>
<dbReference type="EMBL" id="AZLV01000802">
    <property type="protein sequence ID" value="ETJ03696.1"/>
    <property type="molecule type" value="Genomic_DNA"/>
</dbReference>
<reference evidence="2 3" key="1">
    <citation type="submission" date="2013-12" db="EMBL/GenBank/DDBJ databases">
        <title>A Varibaculum cambriense genome reconstructed from a premature infant gut community with otherwise low bacterial novelty that shifts toward anaerobic metabolism during the third week of life.</title>
        <authorList>
            <person name="Brown C.T."/>
            <person name="Sharon I."/>
            <person name="Thomas B.C."/>
            <person name="Castelle C.J."/>
            <person name="Morowitz M.J."/>
            <person name="Banfield J.F."/>
        </authorList>
    </citation>
    <scope>NUCLEOTIDE SEQUENCE [LARGE SCALE GENOMIC DNA]</scope>
    <source>
        <strain evidence="3">DORA_12</strain>
    </source>
</reference>
<comment type="caution">
    <text evidence="2">The sequence shown here is derived from an EMBL/GenBank/DDBJ whole genome shotgun (WGS) entry which is preliminary data.</text>
</comment>
<feature type="compositionally biased region" description="Basic and acidic residues" evidence="1">
    <location>
        <begin position="1"/>
        <end position="18"/>
    </location>
</feature>
<sequence>MSREDWARSLAQERHDQLMADEEEAAWWPDEDEDYERWRDQQDEWKEKGL</sequence>
<name>W1VD97_9ACTO</name>
<feature type="compositionally biased region" description="Basic and acidic residues" evidence="1">
    <location>
        <begin position="36"/>
        <end position="50"/>
    </location>
</feature>
<organism evidence="2 3">
    <name type="scientific">Actinomyces urogenitalis DORA_12</name>
    <dbReference type="NCBI Taxonomy" id="1403939"/>
    <lineage>
        <taxon>Bacteria</taxon>
        <taxon>Bacillati</taxon>
        <taxon>Actinomycetota</taxon>
        <taxon>Actinomycetes</taxon>
        <taxon>Actinomycetales</taxon>
        <taxon>Actinomycetaceae</taxon>
        <taxon>Actinomyces</taxon>
    </lineage>
</organism>
<feature type="region of interest" description="Disordered" evidence="1">
    <location>
        <begin position="1"/>
        <end position="50"/>
    </location>
</feature>